<keyword evidence="2 5" id="KW-0479">Metal-binding</keyword>
<feature type="domain" description="Succinylglutamate desuccinylase/Aspartoacylase catalytic" evidence="8">
    <location>
        <begin position="55"/>
        <end position="249"/>
    </location>
</feature>
<evidence type="ECO:0000256" key="4">
    <source>
        <dbReference type="ARBA" id="ARBA00022833"/>
    </source>
</evidence>
<dbReference type="GO" id="GO:0008270">
    <property type="term" value="F:zinc ion binding"/>
    <property type="evidence" value="ECO:0007669"/>
    <property type="project" value="UniProtKB-UniRule"/>
</dbReference>
<dbReference type="Proteomes" id="UP000218332">
    <property type="component" value="Unassembled WGS sequence"/>
</dbReference>
<evidence type="ECO:0000256" key="1">
    <source>
        <dbReference type="ARBA" id="ARBA00022503"/>
    </source>
</evidence>
<protein>
    <recommendedName>
        <fullName evidence="5 6">Succinylglutamate desuccinylase</fullName>
        <ecNumber evidence="5 6">3.5.1.96</ecNumber>
    </recommendedName>
</protein>
<dbReference type="InterPro" id="IPR016681">
    <property type="entry name" value="SuccinylGlu_desuccinylase"/>
</dbReference>
<dbReference type="RefSeq" id="WP_095610334.1">
    <property type="nucleotide sequence ID" value="NZ_NMPM01000020.1"/>
</dbReference>
<reference evidence="9 10" key="1">
    <citation type="submission" date="2017-07" db="EMBL/GenBank/DDBJ databases">
        <title>Tamlnaduibacter salinus (Mi-7) genome sequencing.</title>
        <authorList>
            <person name="Verma A."/>
            <person name="Krishnamurthi S."/>
        </authorList>
    </citation>
    <scope>NUCLEOTIDE SEQUENCE [LARGE SCALE GENOMIC DNA]</scope>
    <source>
        <strain evidence="9 10">Mi-7</strain>
    </source>
</reference>
<evidence type="ECO:0000256" key="5">
    <source>
        <dbReference type="HAMAP-Rule" id="MF_00767"/>
    </source>
</evidence>
<keyword evidence="4 5" id="KW-0862">Zinc</keyword>
<dbReference type="Gene3D" id="3.40.630.10">
    <property type="entry name" value="Zn peptidases"/>
    <property type="match status" value="1"/>
</dbReference>
<sequence length="335" mass="37084">MTNTNLFEGHPDWLSHTLANAGLPTAVGDVALPDGGRLQRLATGVLCVHPAQVSGPHTILSAGVHGNETAPIEILNDLVLSLLQGNVTATCPTLLILGNPPAMVADQRFVTYNMNRLFSGAHQHPDYKPCDETERAAQLEQFCLAFAESAERLVHYDLHTAIRPSHREKFALYPWVPDRTISDDQCRFLLDADVDTLLLQHTGATTFSAFTAVDLGGESLTIELGKVRPFGENNPEDFRGIDRALRRHLRGEPAPATDRKLTRFEVVHEIIHTGEDFHFHVSDDTPNFTEYAPGIIIWGDRTTDYKVGDRPEAIVFPNPKVPKGHRVGLMVREVK</sequence>
<evidence type="ECO:0000259" key="8">
    <source>
        <dbReference type="Pfam" id="PF24827"/>
    </source>
</evidence>
<dbReference type="HAMAP" id="MF_00767">
    <property type="entry name" value="Arg_catab_AstE"/>
    <property type="match status" value="1"/>
</dbReference>
<feature type="active site" evidence="5">
    <location>
        <position position="223"/>
    </location>
</feature>
<dbReference type="InterPro" id="IPR055438">
    <property type="entry name" value="AstE_AspA_cat"/>
</dbReference>
<dbReference type="UniPathway" id="UPA00185">
    <property type="reaction ID" value="UER00283"/>
</dbReference>
<comment type="caution">
    <text evidence="9">The sequence shown here is derived from an EMBL/GenBank/DDBJ whole genome shotgun (WGS) entry which is preliminary data.</text>
</comment>
<dbReference type="NCBIfam" id="NF003706">
    <property type="entry name" value="PRK05324.1"/>
    <property type="match status" value="1"/>
</dbReference>
<evidence type="ECO:0000256" key="2">
    <source>
        <dbReference type="ARBA" id="ARBA00022723"/>
    </source>
</evidence>
<dbReference type="Pfam" id="PF24827">
    <property type="entry name" value="AstE_AspA_cat"/>
    <property type="match status" value="1"/>
</dbReference>
<evidence type="ECO:0000256" key="3">
    <source>
        <dbReference type="ARBA" id="ARBA00022801"/>
    </source>
</evidence>
<feature type="binding site" evidence="5">
    <location>
        <position position="159"/>
    </location>
    <ligand>
        <name>Zn(2+)</name>
        <dbReference type="ChEBI" id="CHEBI:29105"/>
    </ligand>
</feature>
<dbReference type="SUPFAM" id="SSF53187">
    <property type="entry name" value="Zn-dependent exopeptidases"/>
    <property type="match status" value="1"/>
</dbReference>
<dbReference type="GO" id="GO:0009017">
    <property type="term" value="F:succinylglutamate desuccinylase activity"/>
    <property type="evidence" value="ECO:0007669"/>
    <property type="project" value="UniProtKB-UniRule"/>
</dbReference>
<keyword evidence="1 5" id="KW-0056">Arginine metabolism</keyword>
<organism evidence="9 10">
    <name type="scientific">Tamilnaduibacter salinus</name>
    <dbReference type="NCBI Taxonomy" id="1484056"/>
    <lineage>
        <taxon>Bacteria</taxon>
        <taxon>Pseudomonadati</taxon>
        <taxon>Pseudomonadota</taxon>
        <taxon>Gammaproteobacteria</taxon>
        <taxon>Pseudomonadales</taxon>
        <taxon>Marinobacteraceae</taxon>
        <taxon>Tamilnaduibacter</taxon>
    </lineage>
</organism>
<evidence type="ECO:0000256" key="6">
    <source>
        <dbReference type="NCBIfam" id="TIGR03242"/>
    </source>
</evidence>
<dbReference type="GO" id="GO:0016788">
    <property type="term" value="F:hydrolase activity, acting on ester bonds"/>
    <property type="evidence" value="ECO:0007669"/>
    <property type="project" value="UniProtKB-UniRule"/>
</dbReference>
<dbReference type="Pfam" id="PF04952">
    <property type="entry name" value="AstE_AspA_hybrid"/>
    <property type="match status" value="1"/>
</dbReference>
<comment type="similarity">
    <text evidence="5">Belongs to the AspA/AstE family. Succinylglutamate desuccinylase subfamily.</text>
</comment>
<dbReference type="PANTHER" id="PTHR15162">
    <property type="entry name" value="ASPARTOACYLASE"/>
    <property type="match status" value="1"/>
</dbReference>
<comment type="function">
    <text evidence="5">Transforms N(2)-succinylglutamate into succinate and glutamate.</text>
</comment>
<comment type="pathway">
    <text evidence="5">Amino-acid degradation; L-arginine degradation via AST pathway; L-glutamate and succinate from L-arginine: step 5/5.</text>
</comment>
<evidence type="ECO:0000313" key="10">
    <source>
        <dbReference type="Proteomes" id="UP000218332"/>
    </source>
</evidence>
<feature type="domain" description="AstE/AspA barrel-sandwich hybrid" evidence="7">
    <location>
        <begin position="260"/>
        <end position="333"/>
    </location>
</feature>
<dbReference type="PANTHER" id="PTHR15162:SF7">
    <property type="entry name" value="SUCCINYLGLUTAMATE DESUCCINYLASE"/>
    <property type="match status" value="1"/>
</dbReference>
<feature type="binding site" evidence="5">
    <location>
        <position position="68"/>
    </location>
    <ligand>
        <name>Zn(2+)</name>
        <dbReference type="ChEBI" id="CHEBI:29105"/>
    </ligand>
</feature>
<dbReference type="NCBIfam" id="TIGR03242">
    <property type="entry name" value="arg_catab_astE"/>
    <property type="match status" value="1"/>
</dbReference>
<accession>A0A2A2I3D7</accession>
<evidence type="ECO:0000259" key="7">
    <source>
        <dbReference type="Pfam" id="PF04952"/>
    </source>
</evidence>
<dbReference type="InterPro" id="IPR007036">
    <property type="entry name" value="Aste_AspA_hybrid_dom"/>
</dbReference>
<comment type="cofactor">
    <cofactor evidence="5">
        <name>Zn(2+)</name>
        <dbReference type="ChEBI" id="CHEBI:29105"/>
    </cofactor>
    <text evidence="5">Binds 1 zinc ion per subunit.</text>
</comment>
<proteinExistence type="inferred from homology"/>
<keyword evidence="3 5" id="KW-0378">Hydrolase</keyword>
<dbReference type="InterPro" id="IPR050178">
    <property type="entry name" value="AspA/AstE_fam"/>
</dbReference>
<comment type="catalytic activity">
    <reaction evidence="5">
        <text>N-succinyl-L-glutamate + H2O = L-glutamate + succinate</text>
        <dbReference type="Rhea" id="RHEA:15169"/>
        <dbReference type="ChEBI" id="CHEBI:15377"/>
        <dbReference type="ChEBI" id="CHEBI:29985"/>
        <dbReference type="ChEBI" id="CHEBI:30031"/>
        <dbReference type="ChEBI" id="CHEBI:58763"/>
        <dbReference type="EC" id="3.5.1.96"/>
    </reaction>
</comment>
<name>A0A2A2I3D7_9GAMM</name>
<gene>
    <name evidence="5 9" type="primary">astE</name>
    <name evidence="9" type="ORF">CF392_04810</name>
</gene>
<dbReference type="GO" id="GO:0019544">
    <property type="term" value="P:L-arginine catabolic process to L-glutamate"/>
    <property type="evidence" value="ECO:0007669"/>
    <property type="project" value="UniProtKB-UniRule"/>
</dbReference>
<dbReference type="EC" id="3.5.1.96" evidence="5 6"/>
<dbReference type="EMBL" id="NMPM01000020">
    <property type="protein sequence ID" value="PAV26531.1"/>
    <property type="molecule type" value="Genomic_DNA"/>
</dbReference>
<evidence type="ECO:0000313" key="9">
    <source>
        <dbReference type="EMBL" id="PAV26531.1"/>
    </source>
</evidence>
<feature type="binding site" evidence="5">
    <location>
        <position position="65"/>
    </location>
    <ligand>
        <name>Zn(2+)</name>
        <dbReference type="ChEBI" id="CHEBI:29105"/>
    </ligand>
</feature>
<dbReference type="GO" id="GO:0019545">
    <property type="term" value="P:L-arginine catabolic process to succinate"/>
    <property type="evidence" value="ECO:0007669"/>
    <property type="project" value="UniProtKB-UniRule"/>
</dbReference>
<keyword evidence="10" id="KW-1185">Reference proteome</keyword>
<dbReference type="AlphaFoldDB" id="A0A2A2I3D7"/>